<feature type="coiled-coil region" evidence="10">
    <location>
        <begin position="274"/>
        <end position="315"/>
    </location>
</feature>
<dbReference type="GO" id="GO:0045110">
    <property type="term" value="P:intermediate filament bundle assembly"/>
    <property type="evidence" value="ECO:0007669"/>
    <property type="project" value="TreeGrafter"/>
</dbReference>
<dbReference type="PROSITE" id="PS00226">
    <property type="entry name" value="IF_ROD_1"/>
    <property type="match status" value="1"/>
</dbReference>
<evidence type="ECO:0000256" key="2">
    <source>
        <dbReference type="ARBA" id="ARBA00004489"/>
    </source>
</evidence>
<feature type="compositionally biased region" description="Basic and acidic residues" evidence="11">
    <location>
        <begin position="574"/>
        <end position="640"/>
    </location>
</feature>
<feature type="coiled-coil region" evidence="10">
    <location>
        <begin position="83"/>
        <end position="226"/>
    </location>
</feature>
<evidence type="ECO:0000256" key="9">
    <source>
        <dbReference type="RuleBase" id="RU000685"/>
    </source>
</evidence>
<evidence type="ECO:0000256" key="4">
    <source>
        <dbReference type="ARBA" id="ARBA00022553"/>
    </source>
</evidence>
<evidence type="ECO:0000256" key="6">
    <source>
        <dbReference type="ARBA" id="ARBA00023054"/>
    </source>
</evidence>
<comment type="subcellular location">
    <subcellularLocation>
        <location evidence="2">Cell projection</location>
        <location evidence="2">Axon</location>
    </subcellularLocation>
    <subcellularLocation>
        <location evidence="1">Cytoplasm</location>
        <location evidence="1">Cytoskeleton</location>
    </subcellularLocation>
</comment>
<dbReference type="GO" id="GO:0030424">
    <property type="term" value="C:axon"/>
    <property type="evidence" value="ECO:0007669"/>
    <property type="project" value="UniProtKB-SubCell"/>
</dbReference>
<dbReference type="AlphaFoldDB" id="A0A3Q0T2K3"/>
<feature type="compositionally biased region" description="Basic and acidic residues" evidence="11">
    <location>
        <begin position="557"/>
        <end position="568"/>
    </location>
</feature>
<keyword evidence="14" id="KW-1185">Reference proteome</keyword>
<dbReference type="PANTHER" id="PTHR23214">
    <property type="entry name" value="NEUROFILAMENT TRIPLET H PROTEIN"/>
    <property type="match status" value="1"/>
</dbReference>
<dbReference type="GO" id="GO:0061564">
    <property type="term" value="P:axon development"/>
    <property type="evidence" value="ECO:0007669"/>
    <property type="project" value="TreeGrafter"/>
</dbReference>
<dbReference type="Pfam" id="PF00038">
    <property type="entry name" value="Filament"/>
    <property type="match status" value="1"/>
</dbReference>
<feature type="domain" description="IF rod" evidence="12">
    <location>
        <begin position="72"/>
        <end position="378"/>
    </location>
</feature>
<dbReference type="GO" id="GO:0099184">
    <property type="term" value="F:structural constituent of postsynaptic intermediate filament cytoskeleton"/>
    <property type="evidence" value="ECO:0007669"/>
    <property type="project" value="TreeGrafter"/>
</dbReference>
<evidence type="ECO:0000256" key="8">
    <source>
        <dbReference type="ARBA" id="ARBA00023273"/>
    </source>
</evidence>
<dbReference type="PANTHER" id="PTHR23214:SF1">
    <property type="entry name" value="NEUROFILAMENT HEAVY POLYPEPTIDE"/>
    <property type="match status" value="1"/>
</dbReference>
<dbReference type="Gene3D" id="1.20.5.1160">
    <property type="entry name" value="Vasodilator-stimulated phosphoprotein"/>
    <property type="match status" value="1"/>
</dbReference>
<dbReference type="SUPFAM" id="SSF64593">
    <property type="entry name" value="Intermediate filament protein, coiled coil region"/>
    <property type="match status" value="2"/>
</dbReference>
<sequence>LSSRSYTNGSEYRFAIPAQVHHFMGPSSYRKARPASVSSSGFHSQRRRLTYSQPSSVDSLETFNGDMTRKSEKEILQALNDRFAGYIDKVRNLEMHNRNLEAEAAALRQSQAGRASVGEHYERELGDLRGLLQQLTGEKARAALEHEHLEEDIQHLRVRLEDEARNREELEAAARAMKKYVEECRLVRLELDKKLHALEEEAVFLKKNHEEEVVELMAQIQNAQVSFDLRDTLKADVTTALREIRAQLDSHASKSAVHAEEWFKVRVERLSEAARSNQDAIRGSQEEIAEYRRQLQSRTIELETLRGTKESLERQHMEKICAFILQETINQLDNELKTTKWEMASQLKDYQELLNVKMALDIEIAAYRKLLEGEENRFVSGGGPYSYLESRVSAHLKVKAEEISDTVIVEEQTDETQVTEVTEEADEEEEEKKEEEEAEEEEGEETKEDEGEGEEGEDKEQEGEGEEEKVEEKEEKEEEGEEEEAGEEEEESKSPEKAASPPSKSPQPKSPAAKSPPKSPEAKSPAAKSPAGDASKSPVSKSPPSKSPESKSPPKSPEPKSPEKEKAKPVSAKDTPKEEEKEEKKEAKPQPVKEEKKEKEQPVKEEKKQEPKEKEPEKVDKPDTKKESKAEETPKKEEASKPATPSKPTEDKPAPKSEPKESTPPAKEEEKPSAPKSEKAESEAKPAAKTEPEKTESKKEEKKPEEKPDEKKPEKPEEKKPVEKKPEEKKTEEKPAPKVEPEKTDSKKEEKKPEEKKEASKEESKGVKEGAKTEKAEKSSGTETKESKEEKPKK</sequence>
<feature type="region of interest" description="Disordered" evidence="11">
    <location>
        <begin position="407"/>
        <end position="794"/>
    </location>
</feature>
<comment type="similarity">
    <text evidence="9">Belongs to the intermediate filament family.</text>
</comment>
<keyword evidence="5 9" id="KW-0403">Intermediate filament</keyword>
<feature type="compositionally biased region" description="Basic and acidic residues" evidence="11">
    <location>
        <begin position="648"/>
        <end position="794"/>
    </location>
</feature>
<evidence type="ECO:0000259" key="12">
    <source>
        <dbReference type="PROSITE" id="PS51842"/>
    </source>
</evidence>
<dbReference type="Gene3D" id="1.20.5.170">
    <property type="match status" value="1"/>
</dbReference>
<evidence type="ECO:0000256" key="1">
    <source>
        <dbReference type="ARBA" id="ARBA00004245"/>
    </source>
</evidence>
<keyword evidence="6 10" id="KW-0175">Coiled coil</keyword>
<keyword evidence="3" id="KW-0963">Cytoplasm</keyword>
<evidence type="ECO:0000313" key="14">
    <source>
        <dbReference type="Proteomes" id="UP000261340"/>
    </source>
</evidence>
<evidence type="ECO:0000313" key="13">
    <source>
        <dbReference type="Ensembl" id="ENSACIP00000026390.1"/>
    </source>
</evidence>
<evidence type="ECO:0000256" key="11">
    <source>
        <dbReference type="SAM" id="MobiDB-lite"/>
    </source>
</evidence>
<dbReference type="Gene3D" id="1.20.5.500">
    <property type="entry name" value="Single helix bin"/>
    <property type="match status" value="1"/>
</dbReference>
<keyword evidence="8" id="KW-0966">Cell projection</keyword>
<reference evidence="13" key="1">
    <citation type="submission" date="2025-08" db="UniProtKB">
        <authorList>
            <consortium name="Ensembl"/>
        </authorList>
    </citation>
    <scope>IDENTIFICATION</scope>
</reference>
<evidence type="ECO:0000256" key="3">
    <source>
        <dbReference type="ARBA" id="ARBA00022490"/>
    </source>
</evidence>
<evidence type="ECO:0000256" key="10">
    <source>
        <dbReference type="SAM" id="Coils"/>
    </source>
</evidence>
<name>A0A3Q0T2K3_AMPCI</name>
<evidence type="ECO:0000256" key="5">
    <source>
        <dbReference type="ARBA" id="ARBA00022754"/>
    </source>
</evidence>
<feature type="compositionally biased region" description="Low complexity" evidence="11">
    <location>
        <begin position="510"/>
        <end position="544"/>
    </location>
</feature>
<dbReference type="FunFam" id="1.20.5.1160:FF:000001">
    <property type="entry name" value="Keratin type II"/>
    <property type="match status" value="1"/>
</dbReference>
<evidence type="ECO:0000256" key="7">
    <source>
        <dbReference type="ARBA" id="ARBA00023212"/>
    </source>
</evidence>
<dbReference type="Proteomes" id="UP000261340">
    <property type="component" value="Unplaced"/>
</dbReference>
<dbReference type="SMART" id="SM01391">
    <property type="entry name" value="Filament"/>
    <property type="match status" value="1"/>
</dbReference>
<dbReference type="InterPro" id="IPR018039">
    <property type="entry name" value="IF_conserved"/>
</dbReference>
<reference evidence="13" key="2">
    <citation type="submission" date="2025-09" db="UniProtKB">
        <authorList>
            <consortium name="Ensembl"/>
        </authorList>
    </citation>
    <scope>IDENTIFICATION</scope>
</reference>
<keyword evidence="4" id="KW-0597">Phosphoprotein</keyword>
<dbReference type="GeneTree" id="ENSGT00940000161685"/>
<dbReference type="PROSITE" id="PS51842">
    <property type="entry name" value="IF_ROD_2"/>
    <property type="match status" value="1"/>
</dbReference>
<organism evidence="13 14">
    <name type="scientific">Amphilophus citrinellus</name>
    <name type="common">Midas cichlid</name>
    <name type="synonym">Cichlasoma citrinellum</name>
    <dbReference type="NCBI Taxonomy" id="61819"/>
    <lineage>
        <taxon>Eukaryota</taxon>
        <taxon>Metazoa</taxon>
        <taxon>Chordata</taxon>
        <taxon>Craniata</taxon>
        <taxon>Vertebrata</taxon>
        <taxon>Euteleostomi</taxon>
        <taxon>Actinopterygii</taxon>
        <taxon>Neopterygii</taxon>
        <taxon>Teleostei</taxon>
        <taxon>Neoteleostei</taxon>
        <taxon>Acanthomorphata</taxon>
        <taxon>Ovalentaria</taxon>
        <taxon>Cichlomorphae</taxon>
        <taxon>Cichliformes</taxon>
        <taxon>Cichlidae</taxon>
        <taxon>New World cichlids</taxon>
        <taxon>Cichlasomatinae</taxon>
        <taxon>Heroini</taxon>
        <taxon>Amphilophus</taxon>
    </lineage>
</organism>
<dbReference type="Ensembl" id="ENSACIT00000027083.1">
    <property type="protein sequence ID" value="ENSACIP00000026390.1"/>
    <property type="gene ID" value="ENSACIG00000020141.1"/>
</dbReference>
<dbReference type="InterPro" id="IPR039008">
    <property type="entry name" value="IF_rod_dom"/>
</dbReference>
<proteinExistence type="inferred from homology"/>
<dbReference type="GO" id="GO:0005883">
    <property type="term" value="C:neurofilament"/>
    <property type="evidence" value="ECO:0007669"/>
    <property type="project" value="TreeGrafter"/>
</dbReference>
<protein>
    <recommendedName>
        <fullName evidence="12">IF rod domain-containing protein</fullName>
    </recommendedName>
</protein>
<accession>A0A3Q0T2K3</accession>
<keyword evidence="7" id="KW-0206">Cytoskeleton</keyword>
<feature type="compositionally biased region" description="Acidic residues" evidence="11">
    <location>
        <begin position="421"/>
        <end position="491"/>
    </location>
</feature>